<dbReference type="Proteomes" id="UP000309618">
    <property type="component" value="Unassembled WGS sequence"/>
</dbReference>
<dbReference type="EMBL" id="SSUX01000011">
    <property type="protein sequence ID" value="THJ43723.1"/>
    <property type="molecule type" value="Genomic_DNA"/>
</dbReference>
<sequence length="99" mass="10375">MGSYRGNFSGLNRGSGTQFLYVTGGNRGTAGGECGNTSHLEGYVSGQLISANASNNPAFGKTAFISFAVPPGASYKIRSYPTENRPCGQGAFTIYAYQM</sequence>
<evidence type="ECO:0000313" key="2">
    <source>
        <dbReference type="Proteomes" id="UP000309618"/>
    </source>
</evidence>
<gene>
    <name evidence="1" type="ORF">E8Q35_15170</name>
</gene>
<organism evidence="1 2">
    <name type="scientific">Aeromonas veronii</name>
    <dbReference type="NCBI Taxonomy" id="654"/>
    <lineage>
        <taxon>Bacteria</taxon>
        <taxon>Pseudomonadati</taxon>
        <taxon>Pseudomonadota</taxon>
        <taxon>Gammaproteobacteria</taxon>
        <taxon>Aeromonadales</taxon>
        <taxon>Aeromonadaceae</taxon>
        <taxon>Aeromonas</taxon>
    </lineage>
</organism>
<protein>
    <submittedName>
        <fullName evidence="1">Prepilin, shufflon protein A</fullName>
    </submittedName>
</protein>
<proteinExistence type="predicted"/>
<comment type="caution">
    <text evidence="1">The sequence shown here is derived from an EMBL/GenBank/DDBJ whole genome shotgun (WGS) entry which is preliminary data.</text>
</comment>
<accession>A0A4S5CGZ1</accession>
<evidence type="ECO:0000313" key="1">
    <source>
        <dbReference type="EMBL" id="THJ43723.1"/>
    </source>
</evidence>
<reference evidence="1 2" key="1">
    <citation type="submission" date="2019-04" db="EMBL/GenBank/DDBJ databases">
        <title>Comparative genomics of Aeromonas veronii strains pathogenic to fish.</title>
        <authorList>
            <person name="Cascarano M.C."/>
            <person name="Smyrli M."/>
            <person name="Katharios P."/>
        </authorList>
    </citation>
    <scope>NUCLEOTIDE SEQUENCE [LARGE SCALE GENOMIC DNA]</scope>
    <source>
        <strain evidence="1 2">XU1</strain>
    </source>
</reference>
<name>A0A4S5CGZ1_AERVE</name>
<dbReference type="AlphaFoldDB" id="A0A4S5CGZ1"/>